<keyword evidence="2" id="KW-1185">Reference proteome</keyword>
<reference evidence="1 2" key="1">
    <citation type="submission" date="2021-07" db="EMBL/GenBank/DDBJ databases">
        <title>Isolation and characterization of bacteria from a gold mining with a capacity of golden bioaccumulation.</title>
        <authorList>
            <person name="Yang X.J."/>
        </authorList>
    </citation>
    <scope>NUCLEOTIDE SEQUENCE [LARGE SCALE GENOMIC DNA]</scope>
    <source>
        <strain evidence="1 2">Au29</strain>
    </source>
</reference>
<gene>
    <name evidence="1" type="ORF">KWG56_00790</name>
</gene>
<dbReference type="Proteomes" id="UP000824334">
    <property type="component" value="Chromosome"/>
</dbReference>
<dbReference type="EMBL" id="CP080034">
    <property type="protein sequence ID" value="QYC10596.1"/>
    <property type="molecule type" value="Genomic_DNA"/>
</dbReference>
<dbReference type="GeneID" id="94373781"/>
<evidence type="ECO:0000313" key="2">
    <source>
        <dbReference type="Proteomes" id="UP000824334"/>
    </source>
</evidence>
<dbReference type="RefSeq" id="WP_219353347.1">
    <property type="nucleotide sequence ID" value="NZ_CP080034.1"/>
</dbReference>
<name>A0ABX8TH88_9CAUL</name>
<protein>
    <submittedName>
        <fullName evidence="1">Uncharacterized protein</fullName>
    </submittedName>
</protein>
<sequence length="131" mass="14455">MNRPWFEAAPALAAAGVPDDRIPVTPLKANLMSADYALLPRIDTVAKPRVFPDLAALAASIERQRQGQGLFLEEVQDLQPLGAPDHVRAVKVWTTDIDGRQDRMIGFAYLKGAGRELLEWALRLARRRAAA</sequence>
<accession>A0ABX8TH88</accession>
<evidence type="ECO:0000313" key="1">
    <source>
        <dbReference type="EMBL" id="QYC10596.1"/>
    </source>
</evidence>
<organism evidence="1 2">
    <name type="scientific">Brevundimonas nasdae</name>
    <dbReference type="NCBI Taxonomy" id="172043"/>
    <lineage>
        <taxon>Bacteria</taxon>
        <taxon>Pseudomonadati</taxon>
        <taxon>Pseudomonadota</taxon>
        <taxon>Alphaproteobacteria</taxon>
        <taxon>Caulobacterales</taxon>
        <taxon>Caulobacteraceae</taxon>
        <taxon>Brevundimonas</taxon>
    </lineage>
</organism>
<proteinExistence type="predicted"/>